<dbReference type="Proteomes" id="UP000825729">
    <property type="component" value="Unassembled WGS sequence"/>
</dbReference>
<evidence type="ECO:0000313" key="3">
    <source>
        <dbReference type="Proteomes" id="UP000825729"/>
    </source>
</evidence>
<proteinExistence type="predicted"/>
<keyword evidence="3" id="KW-1185">Reference proteome</keyword>
<sequence length="86" mass="9640">MPGLLSSFRLSRSSPRSHSSRESSSAFGVHFGFWVTCLTFSFCSDSRRDLLALLPDIRLELALYSVGYVCLWILFGGETGGMEKIW</sequence>
<comment type="caution">
    <text evidence="2">The sequence shown here is derived from an EMBL/GenBank/DDBJ whole genome shotgun (WGS) entry which is preliminary data.</text>
</comment>
<accession>A0AAV7E474</accession>
<name>A0AAV7E474_ARIFI</name>
<dbReference type="AlphaFoldDB" id="A0AAV7E474"/>
<protein>
    <submittedName>
        <fullName evidence="2">Uncharacterized protein</fullName>
    </submittedName>
</protein>
<dbReference type="EMBL" id="JAINDJ010000007">
    <property type="protein sequence ID" value="KAG9442561.1"/>
    <property type="molecule type" value="Genomic_DNA"/>
</dbReference>
<gene>
    <name evidence="2" type="ORF">H6P81_018415</name>
</gene>
<feature type="region of interest" description="Disordered" evidence="1">
    <location>
        <begin position="1"/>
        <end position="25"/>
    </location>
</feature>
<organism evidence="2 3">
    <name type="scientific">Aristolochia fimbriata</name>
    <name type="common">White veined hardy Dutchman's pipe vine</name>
    <dbReference type="NCBI Taxonomy" id="158543"/>
    <lineage>
        <taxon>Eukaryota</taxon>
        <taxon>Viridiplantae</taxon>
        <taxon>Streptophyta</taxon>
        <taxon>Embryophyta</taxon>
        <taxon>Tracheophyta</taxon>
        <taxon>Spermatophyta</taxon>
        <taxon>Magnoliopsida</taxon>
        <taxon>Magnoliidae</taxon>
        <taxon>Piperales</taxon>
        <taxon>Aristolochiaceae</taxon>
        <taxon>Aristolochia</taxon>
    </lineage>
</organism>
<evidence type="ECO:0000313" key="2">
    <source>
        <dbReference type="EMBL" id="KAG9442561.1"/>
    </source>
</evidence>
<reference evidence="2 3" key="1">
    <citation type="submission" date="2021-07" db="EMBL/GenBank/DDBJ databases">
        <title>The Aristolochia fimbriata genome: insights into angiosperm evolution, floral development and chemical biosynthesis.</title>
        <authorList>
            <person name="Jiao Y."/>
        </authorList>
    </citation>
    <scope>NUCLEOTIDE SEQUENCE [LARGE SCALE GENOMIC DNA]</scope>
    <source>
        <strain evidence="2">IBCAS-2021</strain>
        <tissue evidence="2">Leaf</tissue>
    </source>
</reference>
<evidence type="ECO:0000256" key="1">
    <source>
        <dbReference type="SAM" id="MobiDB-lite"/>
    </source>
</evidence>